<keyword evidence="3" id="KW-1185">Reference proteome</keyword>
<feature type="transmembrane region" description="Helical" evidence="1">
    <location>
        <begin position="115"/>
        <end position="140"/>
    </location>
</feature>
<reference evidence="3" key="2">
    <citation type="journal article" date="2018" name="Nat. Commun.">
        <title>Extreme sensitivity to ultraviolet light in the fungal pathogen causing white-nose syndrome of bats.</title>
        <authorList>
            <person name="Palmer J.M."/>
            <person name="Drees K.P."/>
            <person name="Foster J.T."/>
            <person name="Lindner D.L."/>
        </authorList>
    </citation>
    <scope>NUCLEOTIDE SEQUENCE [LARGE SCALE GENOMIC DNA]</scope>
    <source>
        <strain evidence="3">UAMH 10579</strain>
    </source>
</reference>
<keyword evidence="1" id="KW-0472">Membrane</keyword>
<dbReference type="AlphaFoldDB" id="A0A1B8GLA4"/>
<feature type="transmembrane region" description="Helical" evidence="1">
    <location>
        <begin position="160"/>
        <end position="185"/>
    </location>
</feature>
<dbReference type="GeneID" id="28838714"/>
<evidence type="ECO:0000313" key="2">
    <source>
        <dbReference type="EMBL" id="OBT96576.1"/>
    </source>
</evidence>
<evidence type="ECO:0000313" key="3">
    <source>
        <dbReference type="Proteomes" id="UP000091956"/>
    </source>
</evidence>
<keyword evidence="1" id="KW-1133">Transmembrane helix</keyword>
<sequence length="233" mass="26623">MPGIFIWVSLWKYGYLIDFQPYSCVLHNIPTVAQVIKWALNTFSFVQWVVSAYVLQRTQYATSDYPTYDCLASQIPTAPGTSTCSASQICSRDLLFHSHSMGLSSDQNKNPEPGIYIIFICLSAVFLLRIMVYLFIWLGLPVCGPGSLKEYRELARKKDVGYQLSICGLSFLGIALMVFTAYFAINAVQRGRETSVAIDWDCKAVHVTLSPWRFYFDVWYQLPVRVVQMWFNV</sequence>
<name>A0A1B8GLA4_9PEZI</name>
<organism evidence="2 3">
    <name type="scientific">Pseudogymnoascus verrucosus</name>
    <dbReference type="NCBI Taxonomy" id="342668"/>
    <lineage>
        <taxon>Eukaryota</taxon>
        <taxon>Fungi</taxon>
        <taxon>Dikarya</taxon>
        <taxon>Ascomycota</taxon>
        <taxon>Pezizomycotina</taxon>
        <taxon>Leotiomycetes</taxon>
        <taxon>Thelebolales</taxon>
        <taxon>Thelebolaceae</taxon>
        <taxon>Pseudogymnoascus</taxon>
    </lineage>
</organism>
<evidence type="ECO:0000256" key="1">
    <source>
        <dbReference type="SAM" id="Phobius"/>
    </source>
</evidence>
<dbReference type="Proteomes" id="UP000091956">
    <property type="component" value="Unassembled WGS sequence"/>
</dbReference>
<keyword evidence="1" id="KW-0812">Transmembrane</keyword>
<reference evidence="2 3" key="1">
    <citation type="submission" date="2016-03" db="EMBL/GenBank/DDBJ databases">
        <title>Comparative genomics of Pseudogymnoascus destructans, the fungus causing white-nose syndrome of bats.</title>
        <authorList>
            <person name="Palmer J.M."/>
            <person name="Drees K.P."/>
            <person name="Foster J.T."/>
            <person name="Lindner D.L."/>
        </authorList>
    </citation>
    <scope>NUCLEOTIDE SEQUENCE [LARGE SCALE GENOMIC DNA]</scope>
    <source>
        <strain evidence="2 3">UAMH 10579</strain>
    </source>
</reference>
<proteinExistence type="predicted"/>
<protein>
    <submittedName>
        <fullName evidence="2">Uncharacterized protein</fullName>
    </submittedName>
</protein>
<gene>
    <name evidence="2" type="ORF">VE01_05328</name>
</gene>
<dbReference type="EMBL" id="KV460227">
    <property type="protein sequence ID" value="OBT96576.1"/>
    <property type="molecule type" value="Genomic_DNA"/>
</dbReference>
<dbReference type="RefSeq" id="XP_018130309.1">
    <property type="nucleotide sequence ID" value="XM_018274793.2"/>
</dbReference>
<accession>A0A1B8GLA4</accession>